<name>A0AA39FRG8_MICHY</name>
<evidence type="ECO:0000313" key="2">
    <source>
        <dbReference type="Proteomes" id="UP001168972"/>
    </source>
</evidence>
<protein>
    <submittedName>
        <fullName evidence="1">Uncharacterized protein</fullName>
    </submittedName>
</protein>
<keyword evidence="2" id="KW-1185">Reference proteome</keyword>
<dbReference type="AlphaFoldDB" id="A0AA39FRG8"/>
<accession>A0AA39FRG8</accession>
<dbReference type="Proteomes" id="UP001168972">
    <property type="component" value="Unassembled WGS sequence"/>
</dbReference>
<evidence type="ECO:0000313" key="1">
    <source>
        <dbReference type="EMBL" id="KAK0174261.1"/>
    </source>
</evidence>
<organism evidence="1 2">
    <name type="scientific">Microctonus hyperodae</name>
    <name type="common">Parasitoid wasp</name>
    <dbReference type="NCBI Taxonomy" id="165561"/>
    <lineage>
        <taxon>Eukaryota</taxon>
        <taxon>Metazoa</taxon>
        <taxon>Ecdysozoa</taxon>
        <taxon>Arthropoda</taxon>
        <taxon>Hexapoda</taxon>
        <taxon>Insecta</taxon>
        <taxon>Pterygota</taxon>
        <taxon>Neoptera</taxon>
        <taxon>Endopterygota</taxon>
        <taxon>Hymenoptera</taxon>
        <taxon>Apocrita</taxon>
        <taxon>Ichneumonoidea</taxon>
        <taxon>Braconidae</taxon>
        <taxon>Euphorinae</taxon>
        <taxon>Microctonus</taxon>
    </lineage>
</organism>
<proteinExistence type="predicted"/>
<gene>
    <name evidence="1" type="ORF">PV327_011070</name>
</gene>
<sequence>MGNIKAKSVQRNRQPIIYYSIHGQFNIKKVITSDCTTLNCHNEESKYRHAILGLGGAQSLMVVRTTERSSTSSNTVMNGGSRVGCNPHISIFLAISPVHILVLSVRRGPESQQCRLSSHGAK</sequence>
<comment type="caution">
    <text evidence="1">The sequence shown here is derived from an EMBL/GenBank/DDBJ whole genome shotgun (WGS) entry which is preliminary data.</text>
</comment>
<dbReference type="EMBL" id="JAQQBR010000071">
    <property type="protein sequence ID" value="KAK0174261.1"/>
    <property type="molecule type" value="Genomic_DNA"/>
</dbReference>
<reference evidence="1" key="2">
    <citation type="submission" date="2023-03" db="EMBL/GenBank/DDBJ databases">
        <authorList>
            <person name="Inwood S.N."/>
            <person name="Skelly J.G."/>
            <person name="Guhlin J."/>
            <person name="Harrop T.W.R."/>
            <person name="Goldson S.G."/>
            <person name="Dearden P.K."/>
        </authorList>
    </citation>
    <scope>NUCLEOTIDE SEQUENCE</scope>
    <source>
        <strain evidence="1">Lincoln</strain>
        <tissue evidence="1">Whole body</tissue>
    </source>
</reference>
<reference evidence="1" key="1">
    <citation type="journal article" date="2023" name="bioRxiv">
        <title>Scaffold-level genome assemblies of two parasitoid biocontrol wasps reveal the parthenogenesis mechanism and an associated novel virus.</title>
        <authorList>
            <person name="Inwood S."/>
            <person name="Skelly J."/>
            <person name="Guhlin J."/>
            <person name="Harrop T."/>
            <person name="Goldson S."/>
            <person name="Dearden P."/>
        </authorList>
    </citation>
    <scope>NUCLEOTIDE SEQUENCE</scope>
    <source>
        <strain evidence="1">Lincoln</strain>
        <tissue evidence="1">Whole body</tissue>
    </source>
</reference>